<dbReference type="InterPro" id="IPR043168">
    <property type="entry name" value="DegV_C"/>
</dbReference>
<organism evidence="3 4">
    <name type="scientific">Lentilactobacillus sunkii DSM 19904</name>
    <dbReference type="NCBI Taxonomy" id="1423808"/>
    <lineage>
        <taxon>Bacteria</taxon>
        <taxon>Bacillati</taxon>
        <taxon>Bacillota</taxon>
        <taxon>Bacilli</taxon>
        <taxon>Lactobacillales</taxon>
        <taxon>Lactobacillaceae</taxon>
        <taxon>Lentilactobacillus</taxon>
    </lineage>
</organism>
<keyword evidence="2" id="KW-0446">Lipid-binding</keyword>
<comment type="function">
    <text evidence="1">May bind long-chain fatty acids, such as palmitate, and may play a role in lipid transport or fatty acid metabolism.</text>
</comment>
<dbReference type="PANTHER" id="PTHR33434:SF2">
    <property type="entry name" value="FATTY ACID-BINDING PROTEIN TM_1468"/>
    <property type="match status" value="1"/>
</dbReference>
<dbReference type="PATRIC" id="fig|1423808.3.peg.496"/>
<evidence type="ECO:0000313" key="4">
    <source>
        <dbReference type="Proteomes" id="UP000051581"/>
    </source>
</evidence>
<sequence length="291" mass="32119">MSKIAIVTDSTASLSEDEVKKLGNVTVVPIVVNMNGNTYREGIDITNNQFYSALAKVKKLPTTAPPTPMEMLKVYDQLANQGYDDIISIHLTSGITGFVNNLKTVVRGYSNAKVTVYDSHITVEPLGYLVKYASLLANKGKSVEEILKSLDDVRATIDEYFVVDDLKNLVTGGRLTNAAAFAGGLLRIKPILTLNDKYQIEAIGKIRTMKKALQYLDDEFNKQYQKLDYPIHVMMTGTNNLPAITKWCESVKPKYPNASFQVGQIGPVVGTHLGANAFVILWCKQVPELKV</sequence>
<accession>A0A0R1L3B0</accession>
<dbReference type="Proteomes" id="UP000051581">
    <property type="component" value="Unassembled WGS sequence"/>
</dbReference>
<keyword evidence="4" id="KW-1185">Reference proteome</keyword>
<name>A0A0R1L3B0_9LACO</name>
<dbReference type="NCBIfam" id="TIGR00762">
    <property type="entry name" value="DegV"/>
    <property type="match status" value="1"/>
</dbReference>
<proteinExistence type="predicted"/>
<gene>
    <name evidence="3" type="ORF">FD17_GL000492</name>
</gene>
<dbReference type="EMBL" id="AZEA01000011">
    <property type="protein sequence ID" value="KRK88195.1"/>
    <property type="molecule type" value="Genomic_DNA"/>
</dbReference>
<dbReference type="PROSITE" id="PS51482">
    <property type="entry name" value="DEGV"/>
    <property type="match status" value="1"/>
</dbReference>
<dbReference type="GO" id="GO:0008289">
    <property type="term" value="F:lipid binding"/>
    <property type="evidence" value="ECO:0007669"/>
    <property type="project" value="UniProtKB-KW"/>
</dbReference>
<dbReference type="AlphaFoldDB" id="A0A0R1L3B0"/>
<dbReference type="InterPro" id="IPR003797">
    <property type="entry name" value="DegV"/>
</dbReference>
<dbReference type="Gene3D" id="3.40.50.10170">
    <property type="match status" value="1"/>
</dbReference>
<dbReference type="Gene3D" id="3.30.1180.10">
    <property type="match status" value="1"/>
</dbReference>
<dbReference type="Pfam" id="PF02645">
    <property type="entry name" value="DegV"/>
    <property type="match status" value="1"/>
</dbReference>
<evidence type="ECO:0000313" key="3">
    <source>
        <dbReference type="EMBL" id="KRK88195.1"/>
    </source>
</evidence>
<evidence type="ECO:0000256" key="1">
    <source>
        <dbReference type="ARBA" id="ARBA00003238"/>
    </source>
</evidence>
<dbReference type="SUPFAM" id="SSF82549">
    <property type="entry name" value="DAK1/DegV-like"/>
    <property type="match status" value="1"/>
</dbReference>
<comment type="caution">
    <text evidence="3">The sequence shown here is derived from an EMBL/GenBank/DDBJ whole genome shotgun (WGS) entry which is preliminary data.</text>
</comment>
<reference evidence="3 4" key="1">
    <citation type="journal article" date="2015" name="Genome Announc.">
        <title>Expanding the biotechnology potential of lactobacilli through comparative genomics of 213 strains and associated genera.</title>
        <authorList>
            <person name="Sun Z."/>
            <person name="Harris H.M."/>
            <person name="McCann A."/>
            <person name="Guo C."/>
            <person name="Argimon S."/>
            <person name="Zhang W."/>
            <person name="Yang X."/>
            <person name="Jeffery I.B."/>
            <person name="Cooney J.C."/>
            <person name="Kagawa T.F."/>
            <person name="Liu W."/>
            <person name="Song Y."/>
            <person name="Salvetti E."/>
            <person name="Wrobel A."/>
            <person name="Rasinkangas P."/>
            <person name="Parkhill J."/>
            <person name="Rea M.C."/>
            <person name="O'Sullivan O."/>
            <person name="Ritari J."/>
            <person name="Douillard F.P."/>
            <person name="Paul Ross R."/>
            <person name="Yang R."/>
            <person name="Briner A.E."/>
            <person name="Felis G.E."/>
            <person name="de Vos W.M."/>
            <person name="Barrangou R."/>
            <person name="Klaenhammer T.R."/>
            <person name="Caufield P.W."/>
            <person name="Cui Y."/>
            <person name="Zhang H."/>
            <person name="O'Toole P.W."/>
        </authorList>
    </citation>
    <scope>NUCLEOTIDE SEQUENCE [LARGE SCALE GENOMIC DNA]</scope>
    <source>
        <strain evidence="3 4">DSM 19904</strain>
    </source>
</reference>
<dbReference type="InterPro" id="IPR050270">
    <property type="entry name" value="DegV_domain_contain"/>
</dbReference>
<dbReference type="RefSeq" id="WP_057825228.1">
    <property type="nucleotide sequence ID" value="NZ_AZEA01000011.1"/>
</dbReference>
<dbReference type="PANTHER" id="PTHR33434">
    <property type="entry name" value="DEGV DOMAIN-CONTAINING PROTEIN DR_1986-RELATED"/>
    <property type="match status" value="1"/>
</dbReference>
<protein>
    <submittedName>
        <fullName evidence="3">DegV family protein</fullName>
    </submittedName>
</protein>
<dbReference type="OrthoDB" id="9775494at2"/>
<evidence type="ECO:0000256" key="2">
    <source>
        <dbReference type="ARBA" id="ARBA00023121"/>
    </source>
</evidence>